<keyword evidence="5" id="KW-1133">Transmembrane helix</keyword>
<dbReference type="SMART" id="SM00408">
    <property type="entry name" value="IGc2"/>
    <property type="match status" value="2"/>
</dbReference>
<dbReference type="SMART" id="SM00409">
    <property type="entry name" value="IG"/>
    <property type="match status" value="2"/>
</dbReference>
<keyword evidence="2" id="KW-1015">Disulfide bond</keyword>
<dbReference type="EMBL" id="JADBJN010000004">
    <property type="protein sequence ID" value="KAG5669305.1"/>
    <property type="molecule type" value="Genomic_DNA"/>
</dbReference>
<feature type="domain" description="Ig-like" evidence="7">
    <location>
        <begin position="235"/>
        <end position="323"/>
    </location>
</feature>
<dbReference type="PIRSF" id="PIRSF000615">
    <property type="entry name" value="TyrPK_CSF1-R"/>
    <property type="match status" value="1"/>
</dbReference>
<keyword evidence="5" id="KW-0472">Membrane</keyword>
<dbReference type="CDD" id="cd00096">
    <property type="entry name" value="Ig"/>
    <property type="match status" value="1"/>
</dbReference>
<evidence type="ECO:0000313" key="9">
    <source>
        <dbReference type="Proteomes" id="UP001107558"/>
    </source>
</evidence>
<dbReference type="InterPro" id="IPR013098">
    <property type="entry name" value="Ig_I-set"/>
</dbReference>
<name>A0A9J6BHE0_POLVA</name>
<keyword evidence="1 6" id="KW-0732">Signal</keyword>
<dbReference type="PANTHER" id="PTHR44427">
    <property type="entry name" value="CARCINOEMBRYONIC ANTIGEN-RELATED CELL ADHESION MOLECULE 19"/>
    <property type="match status" value="1"/>
</dbReference>
<dbReference type="InterPro" id="IPR013783">
    <property type="entry name" value="Ig-like_fold"/>
</dbReference>
<dbReference type="Pfam" id="PF07679">
    <property type="entry name" value="I-set"/>
    <property type="match status" value="2"/>
</dbReference>
<evidence type="ECO:0000256" key="3">
    <source>
        <dbReference type="ARBA" id="ARBA00023180"/>
    </source>
</evidence>
<dbReference type="InterPro" id="IPR003598">
    <property type="entry name" value="Ig_sub2"/>
</dbReference>
<evidence type="ECO:0000256" key="2">
    <source>
        <dbReference type="ARBA" id="ARBA00023157"/>
    </source>
</evidence>
<keyword evidence="9" id="KW-1185">Reference proteome</keyword>
<dbReference type="InterPro" id="IPR050831">
    <property type="entry name" value="CEA_cell_adhesion"/>
</dbReference>
<evidence type="ECO:0000256" key="1">
    <source>
        <dbReference type="ARBA" id="ARBA00022729"/>
    </source>
</evidence>
<keyword evidence="5" id="KW-0812">Transmembrane</keyword>
<dbReference type="Proteomes" id="UP001107558">
    <property type="component" value="Chromosome 4"/>
</dbReference>
<dbReference type="Gene3D" id="2.60.40.10">
    <property type="entry name" value="Immunoglobulins"/>
    <property type="match status" value="2"/>
</dbReference>
<proteinExistence type="predicted"/>
<organism evidence="8 9">
    <name type="scientific">Polypedilum vanderplanki</name>
    <name type="common">Sleeping chironomid midge</name>
    <dbReference type="NCBI Taxonomy" id="319348"/>
    <lineage>
        <taxon>Eukaryota</taxon>
        <taxon>Metazoa</taxon>
        <taxon>Ecdysozoa</taxon>
        <taxon>Arthropoda</taxon>
        <taxon>Hexapoda</taxon>
        <taxon>Insecta</taxon>
        <taxon>Pterygota</taxon>
        <taxon>Neoptera</taxon>
        <taxon>Endopterygota</taxon>
        <taxon>Diptera</taxon>
        <taxon>Nematocera</taxon>
        <taxon>Chironomoidea</taxon>
        <taxon>Chironomidae</taxon>
        <taxon>Chironominae</taxon>
        <taxon>Polypedilum</taxon>
        <taxon>Polypedilum</taxon>
    </lineage>
</organism>
<feature type="domain" description="Ig-like" evidence="7">
    <location>
        <begin position="133"/>
        <end position="229"/>
    </location>
</feature>
<dbReference type="InterPro" id="IPR003599">
    <property type="entry name" value="Ig_sub"/>
</dbReference>
<evidence type="ECO:0000256" key="5">
    <source>
        <dbReference type="SAM" id="Phobius"/>
    </source>
</evidence>
<feature type="chain" id="PRO_5039928762" description="Ig-like domain-containing protein" evidence="6">
    <location>
        <begin position="25"/>
        <end position="371"/>
    </location>
</feature>
<dbReference type="AlphaFoldDB" id="A0A9J6BHE0"/>
<evidence type="ECO:0000313" key="8">
    <source>
        <dbReference type="EMBL" id="KAG5669305.1"/>
    </source>
</evidence>
<dbReference type="InterPro" id="IPR007110">
    <property type="entry name" value="Ig-like_dom"/>
</dbReference>
<gene>
    <name evidence="8" type="ORF">PVAND_017193</name>
</gene>
<evidence type="ECO:0000259" key="7">
    <source>
        <dbReference type="PROSITE" id="PS50835"/>
    </source>
</evidence>
<dbReference type="OrthoDB" id="5985519at2759"/>
<comment type="caution">
    <text evidence="8">The sequence shown here is derived from an EMBL/GenBank/DDBJ whole genome shotgun (WGS) entry which is preliminary data.</text>
</comment>
<accession>A0A9J6BHE0</accession>
<dbReference type="FunFam" id="2.60.40.10:FF:000032">
    <property type="entry name" value="palladin isoform X1"/>
    <property type="match status" value="1"/>
</dbReference>
<sequence length="371" mass="42285">MTKRMIEIIFLILLWMKMNSNVMASNETSNCRVKDVYVEKGQNFNTVCECLGDSITQMSWSFQNCSNLLFSPDFCQGINTTGDFQSENLIKLENSLLMPIKFNTMQPGVITCKASGNSKDEIVQGFVKVIDLPKPFVLTGFSESHKIAIGDFVELECGAVKYDFSNSIQWMKDGKPIGYGEGILIKNSNTEYSWRKKLIFNSISHENVGKYECKSQNINTKEFKTLSVNIKVYDPIDISITTNFNETTITKIVDEVLTLECNVDGIPMPTLIWKKDDQIFNVSEKDTRVTMKNQNMNLTFASLRFKDSGKYECIAQNRFENVSRIFEVVIEKGPIDKRIIIGVICVFIALISICAYLYYSRNKIPAKRENN</sequence>
<feature type="transmembrane region" description="Helical" evidence="5">
    <location>
        <begin position="339"/>
        <end position="359"/>
    </location>
</feature>
<evidence type="ECO:0000256" key="6">
    <source>
        <dbReference type="SAM" id="SignalP"/>
    </source>
</evidence>
<dbReference type="SUPFAM" id="SSF48726">
    <property type="entry name" value="Immunoglobulin"/>
    <property type="match status" value="2"/>
</dbReference>
<reference evidence="8" key="1">
    <citation type="submission" date="2021-03" db="EMBL/GenBank/DDBJ databases">
        <title>Chromosome level genome of the anhydrobiotic midge Polypedilum vanderplanki.</title>
        <authorList>
            <person name="Yoshida Y."/>
            <person name="Kikawada T."/>
            <person name="Gusev O."/>
        </authorList>
    </citation>
    <scope>NUCLEOTIDE SEQUENCE</scope>
    <source>
        <strain evidence="8">NIAS01</strain>
        <tissue evidence="8">Whole body or cell culture</tissue>
    </source>
</reference>
<feature type="signal peptide" evidence="6">
    <location>
        <begin position="1"/>
        <end position="24"/>
    </location>
</feature>
<keyword evidence="4" id="KW-0393">Immunoglobulin domain</keyword>
<dbReference type="PROSITE" id="PS50835">
    <property type="entry name" value="IG_LIKE"/>
    <property type="match status" value="2"/>
</dbReference>
<protein>
    <recommendedName>
        <fullName evidence="7">Ig-like domain-containing protein</fullName>
    </recommendedName>
</protein>
<dbReference type="InterPro" id="IPR036179">
    <property type="entry name" value="Ig-like_dom_sf"/>
</dbReference>
<dbReference type="PANTHER" id="PTHR44427:SF1">
    <property type="entry name" value="CARCINOEMBRYONIC ANTIGEN-RELATED CELL ADHESION MOLECULE 1"/>
    <property type="match status" value="1"/>
</dbReference>
<evidence type="ECO:0000256" key="4">
    <source>
        <dbReference type="ARBA" id="ARBA00023319"/>
    </source>
</evidence>
<keyword evidence="3" id="KW-0325">Glycoprotein</keyword>